<evidence type="ECO:0000313" key="1">
    <source>
        <dbReference type="EMBL" id="MPC86203.1"/>
    </source>
</evidence>
<name>A0A5B7IV56_PORTR</name>
<protein>
    <submittedName>
        <fullName evidence="1">Uncharacterized protein</fullName>
    </submittedName>
</protein>
<comment type="caution">
    <text evidence="1">The sequence shown here is derived from an EMBL/GenBank/DDBJ whole genome shotgun (WGS) entry which is preliminary data.</text>
</comment>
<dbReference type="AlphaFoldDB" id="A0A5B7IV56"/>
<dbReference type="Proteomes" id="UP000324222">
    <property type="component" value="Unassembled WGS sequence"/>
</dbReference>
<gene>
    <name evidence="1" type="ORF">E2C01_081021</name>
</gene>
<organism evidence="1 2">
    <name type="scientific">Portunus trituberculatus</name>
    <name type="common">Swimming crab</name>
    <name type="synonym">Neptunus trituberculatus</name>
    <dbReference type="NCBI Taxonomy" id="210409"/>
    <lineage>
        <taxon>Eukaryota</taxon>
        <taxon>Metazoa</taxon>
        <taxon>Ecdysozoa</taxon>
        <taxon>Arthropoda</taxon>
        <taxon>Crustacea</taxon>
        <taxon>Multicrustacea</taxon>
        <taxon>Malacostraca</taxon>
        <taxon>Eumalacostraca</taxon>
        <taxon>Eucarida</taxon>
        <taxon>Decapoda</taxon>
        <taxon>Pleocyemata</taxon>
        <taxon>Brachyura</taxon>
        <taxon>Eubrachyura</taxon>
        <taxon>Portunoidea</taxon>
        <taxon>Portunidae</taxon>
        <taxon>Portuninae</taxon>
        <taxon>Portunus</taxon>
    </lineage>
</organism>
<sequence>MMRSCSSYVGGARRVLGLFEVVCDGAGQVCTCVGICGTSARWMFEACGELDLRLRLHDVVE</sequence>
<proteinExistence type="predicted"/>
<keyword evidence="2" id="KW-1185">Reference proteome</keyword>
<reference evidence="1 2" key="1">
    <citation type="submission" date="2019-05" db="EMBL/GenBank/DDBJ databases">
        <title>Another draft genome of Portunus trituberculatus and its Hox gene families provides insights of decapod evolution.</title>
        <authorList>
            <person name="Jeong J.-H."/>
            <person name="Song I."/>
            <person name="Kim S."/>
            <person name="Choi T."/>
            <person name="Kim D."/>
            <person name="Ryu S."/>
            <person name="Kim W."/>
        </authorList>
    </citation>
    <scope>NUCLEOTIDE SEQUENCE [LARGE SCALE GENOMIC DNA]</scope>
    <source>
        <tissue evidence="1">Muscle</tissue>
    </source>
</reference>
<dbReference type="EMBL" id="VSRR010070770">
    <property type="protein sequence ID" value="MPC86203.1"/>
    <property type="molecule type" value="Genomic_DNA"/>
</dbReference>
<evidence type="ECO:0000313" key="2">
    <source>
        <dbReference type="Proteomes" id="UP000324222"/>
    </source>
</evidence>
<accession>A0A5B7IV56</accession>